<evidence type="ECO:0000313" key="3">
    <source>
        <dbReference type="Proteomes" id="UP001642409"/>
    </source>
</evidence>
<dbReference type="AlphaFoldDB" id="A0AA86RNI7"/>
<sequence>MFQYILNRKKSSNYNLHFTSPIPLQKITKDVVIVLNDFNDSHSILKTIHESATVYDRIWIYSINGNKNSTNVIYEVCGRKYLSLQATLNIFQLISAKIYKPFHVDYVNNEVISNIIQTVINQSQSAGYAIDINEQQKTVKYDIVLFLFGEQNYVKTFIEHLQYGLNVFYVTYKPKFIYQQIVENSSQVFQLEYLSQDDYLQNKLQKIVQIMNSLYVSTKDEINAVNDSIIIARPLYQNNLYIGMLAINAKMFDQFSDIVMNNMDDLTATTVKMRMMEQQIPILNPFYQFSPSVSYVNNKPEALIQTIPNVLNKYPQIHFNDVVSAKIITIPKVINSTSGTYTEKNYEYYQMQIIRKDLTIHVGLSSTAITTNARFAYSNNPACVKPQQTVFTPIPLNLNFLRQTTSTPFMRTRSDCIVTDGYKCLYKTDVDLYRLAKAKIQSQINSDIQYLCAYPQPASKFQLNLDTDDFLLQLQNIPEFGNISQLILDFNKFKNAVTNINYLIIGSVQLKYYNAVPSKQKQLIQQDTCVLVIQNGKFIPSSQFSSLRGLQTTSPTLLVIFNQMFKEVLHFSRYVNQLSYLLDNPQIKGVYLGHNWNSGIDYDYSDILEQKDFVIKETGTNPDQIVVNKVCADIAKLYATRYFVFSSNPTNNDIVKNEHMKSNIDGTNQKFRLSYIGGQIYLTKPLISKNKSLLGIPQIGGYLTLQMDIGDLFQKNLKIQLPYLVMDSTGSVLYFQKSSEEYSFGIQRLLIQFGYLTESLSNSTIQTPHRSCTRNHQFWDTAFQRSVNNEFIVAVNQDVSRTNPILTEADYNESAVYERSVTFNATSSLFSSGFITIKEFSVLNEFIVIIDDVTKTNMTQKMWEQDQQDILNLYLRNLPQNISALDSIYPNLTSRSTRIPQMIHRQTPIFESASSNSYYLIVCIFISQILLLIYIKLSSYSCKKQYSLPLDITFVPNQSFVSQVQLSFEQNSVIYMQSSKTSLFTKNLQLRLQPFNFIFSEKNLSVFDLQKIQALIWDQDFKLLFKHLKFTQPEQIYKSFTVLCSQQQYAQFQMNHRNTESQLSSEQIELKSNVQIIQDKKITFVPSKKYITINERNVSQLVTRLQTAMQSRVHSRPISRQDVIEEIHNVPFWFQENYYPREKLSVCQTERVDFNYNIGLSMLNAEQLVRRSINIE</sequence>
<protein>
    <submittedName>
        <fullName evidence="1">Uncharacterized protein</fullName>
    </submittedName>
</protein>
<evidence type="ECO:0000313" key="1">
    <source>
        <dbReference type="EMBL" id="CAI9975122.1"/>
    </source>
</evidence>
<organism evidence="1">
    <name type="scientific">Hexamita inflata</name>
    <dbReference type="NCBI Taxonomy" id="28002"/>
    <lineage>
        <taxon>Eukaryota</taxon>
        <taxon>Metamonada</taxon>
        <taxon>Diplomonadida</taxon>
        <taxon>Hexamitidae</taxon>
        <taxon>Hexamitinae</taxon>
        <taxon>Hexamita</taxon>
    </lineage>
</organism>
<dbReference type="EMBL" id="CATOUU010001163">
    <property type="protein sequence ID" value="CAI9975122.1"/>
    <property type="molecule type" value="Genomic_DNA"/>
</dbReference>
<dbReference type="Proteomes" id="UP001642409">
    <property type="component" value="Unassembled WGS sequence"/>
</dbReference>
<proteinExistence type="predicted"/>
<comment type="caution">
    <text evidence="1">The sequence shown here is derived from an EMBL/GenBank/DDBJ whole genome shotgun (WGS) entry which is preliminary data.</text>
</comment>
<reference evidence="2 3" key="2">
    <citation type="submission" date="2024-07" db="EMBL/GenBank/DDBJ databases">
        <authorList>
            <person name="Akdeniz Z."/>
        </authorList>
    </citation>
    <scope>NUCLEOTIDE SEQUENCE [LARGE SCALE GENOMIC DNA]</scope>
</reference>
<dbReference type="EMBL" id="CAXDID020000693">
    <property type="protein sequence ID" value="CAL6110643.1"/>
    <property type="molecule type" value="Genomic_DNA"/>
</dbReference>
<evidence type="ECO:0000313" key="2">
    <source>
        <dbReference type="EMBL" id="CAL6110643.1"/>
    </source>
</evidence>
<name>A0AA86RNI7_9EUKA</name>
<gene>
    <name evidence="1" type="ORF">HINF_LOCUS62767</name>
    <name evidence="2" type="ORF">HINF_LOCUS76017</name>
</gene>
<accession>A0AA86RNI7</accession>
<keyword evidence="3" id="KW-1185">Reference proteome</keyword>
<reference evidence="1" key="1">
    <citation type="submission" date="2023-06" db="EMBL/GenBank/DDBJ databases">
        <authorList>
            <person name="Kurt Z."/>
        </authorList>
    </citation>
    <scope>NUCLEOTIDE SEQUENCE</scope>
</reference>